<accession>A0A8H4PPJ0</accession>
<dbReference type="OrthoDB" id="3532430at2759"/>
<proteinExistence type="predicted"/>
<dbReference type="AlphaFoldDB" id="A0A8H4PPJ0"/>
<keyword evidence="2" id="KW-1185">Reference proteome</keyword>
<evidence type="ECO:0000313" key="1">
    <source>
        <dbReference type="EMBL" id="KAF4508066.1"/>
    </source>
</evidence>
<comment type="caution">
    <text evidence="1">The sequence shown here is derived from an EMBL/GenBank/DDBJ whole genome shotgun (WGS) entry which is preliminary data.</text>
</comment>
<organism evidence="1 2">
    <name type="scientific">Ophiocordyceps sinensis</name>
    <dbReference type="NCBI Taxonomy" id="72228"/>
    <lineage>
        <taxon>Eukaryota</taxon>
        <taxon>Fungi</taxon>
        <taxon>Dikarya</taxon>
        <taxon>Ascomycota</taxon>
        <taxon>Pezizomycotina</taxon>
        <taxon>Sordariomycetes</taxon>
        <taxon>Hypocreomycetidae</taxon>
        <taxon>Hypocreales</taxon>
        <taxon>Ophiocordycipitaceae</taxon>
        <taxon>Ophiocordyceps</taxon>
    </lineage>
</organism>
<evidence type="ECO:0000313" key="2">
    <source>
        <dbReference type="Proteomes" id="UP000557566"/>
    </source>
</evidence>
<name>A0A8H4PPJ0_9HYPO</name>
<sequence length="299" mass="32588">MGSLERVVDALYFVAQLEHPRVTKGQGRAVLLVERHDVPRAAVLGVADFQLEAGGAPHRVLELLLELGDARLLGRQRLAVRLLPGLVRPLDGLGVLLHALNELLQLSNVARVACHGAVEPLIAHPQLLDHGVLFAEDALGLVHLELEPLNDGDAGVELLAQRLFNLVVLVDGGFVFLHLFGEDTEATEQQIEHLCPVRAERQDKLSGSEILELEPGGAEAGGQGCDHVARVTARESNVGDGGRQVSQRRGAVRHGLHQTLDLPLQSLNARRRSNGRRHHRRQAIGDALAQALVRLERRR</sequence>
<protein>
    <submittedName>
        <fullName evidence="1">Uncharacterized protein</fullName>
    </submittedName>
</protein>
<gene>
    <name evidence="1" type="ORF">G6O67_004494</name>
</gene>
<dbReference type="EMBL" id="JAAVMX010000005">
    <property type="protein sequence ID" value="KAF4508066.1"/>
    <property type="molecule type" value="Genomic_DNA"/>
</dbReference>
<reference evidence="1 2" key="1">
    <citation type="journal article" date="2020" name="Genome Biol. Evol.">
        <title>A new high-quality draft genome assembly of the Chinese cordyceps Ophiocordyceps sinensis.</title>
        <authorList>
            <person name="Shu R."/>
            <person name="Zhang J."/>
            <person name="Meng Q."/>
            <person name="Zhang H."/>
            <person name="Zhou G."/>
            <person name="Li M."/>
            <person name="Wu P."/>
            <person name="Zhao Y."/>
            <person name="Chen C."/>
            <person name="Qin Q."/>
        </authorList>
    </citation>
    <scope>NUCLEOTIDE SEQUENCE [LARGE SCALE GENOMIC DNA]</scope>
    <source>
        <strain evidence="1 2">IOZ07</strain>
    </source>
</reference>
<dbReference type="Proteomes" id="UP000557566">
    <property type="component" value="Unassembled WGS sequence"/>
</dbReference>